<evidence type="ECO:0000313" key="2">
    <source>
        <dbReference type="Proteomes" id="UP000765509"/>
    </source>
</evidence>
<dbReference type="AlphaFoldDB" id="A0A9Q3IL88"/>
<comment type="caution">
    <text evidence="1">The sequence shown here is derived from an EMBL/GenBank/DDBJ whole genome shotgun (WGS) entry which is preliminary data.</text>
</comment>
<keyword evidence="2" id="KW-1185">Reference proteome</keyword>
<accession>A0A9Q3IL88</accession>
<sequence length="92" mass="10576">MLNKACSTAARCIAEAKEFNKQRYDKTHKEPYFKEGDQVLVSTISFNNIKGQKEIRDTFVGPLTIIRLIGKNSVEVQLTEEFSRKHLCSKRV</sequence>
<organism evidence="1 2">
    <name type="scientific">Austropuccinia psidii MF-1</name>
    <dbReference type="NCBI Taxonomy" id="1389203"/>
    <lineage>
        <taxon>Eukaryota</taxon>
        <taxon>Fungi</taxon>
        <taxon>Dikarya</taxon>
        <taxon>Basidiomycota</taxon>
        <taxon>Pucciniomycotina</taxon>
        <taxon>Pucciniomycetes</taxon>
        <taxon>Pucciniales</taxon>
        <taxon>Sphaerophragmiaceae</taxon>
        <taxon>Austropuccinia</taxon>
    </lineage>
</organism>
<evidence type="ECO:0000313" key="1">
    <source>
        <dbReference type="EMBL" id="MBW0545378.1"/>
    </source>
</evidence>
<dbReference type="EMBL" id="AVOT02050272">
    <property type="protein sequence ID" value="MBW0545378.1"/>
    <property type="molecule type" value="Genomic_DNA"/>
</dbReference>
<reference evidence="1" key="1">
    <citation type="submission" date="2021-03" db="EMBL/GenBank/DDBJ databases">
        <title>Draft genome sequence of rust myrtle Austropuccinia psidii MF-1, a brazilian biotype.</title>
        <authorList>
            <person name="Quecine M.C."/>
            <person name="Pachon D.M.R."/>
            <person name="Bonatelli M.L."/>
            <person name="Correr F.H."/>
            <person name="Franceschini L.M."/>
            <person name="Leite T.F."/>
            <person name="Margarido G.R.A."/>
            <person name="Almeida C.A."/>
            <person name="Ferrarezi J.A."/>
            <person name="Labate C.A."/>
        </authorList>
    </citation>
    <scope>NUCLEOTIDE SEQUENCE</scope>
    <source>
        <strain evidence="1">MF-1</strain>
    </source>
</reference>
<proteinExistence type="predicted"/>
<protein>
    <submittedName>
        <fullName evidence="1">Uncharacterized protein</fullName>
    </submittedName>
</protein>
<name>A0A9Q3IL88_9BASI</name>
<gene>
    <name evidence="1" type="ORF">O181_085093</name>
</gene>
<dbReference type="Proteomes" id="UP000765509">
    <property type="component" value="Unassembled WGS sequence"/>
</dbReference>